<dbReference type="InterPro" id="IPR007460">
    <property type="entry name" value="BrnT_toxin"/>
</dbReference>
<dbReference type="Proteomes" id="UP000005615">
    <property type="component" value="Unassembled WGS sequence"/>
</dbReference>
<dbReference type="EMBL" id="AEIG01000168">
    <property type="protein sequence ID" value="EGG28168.1"/>
    <property type="molecule type" value="Genomic_DNA"/>
</dbReference>
<gene>
    <name evidence="1" type="ORF">IMCC3088_861</name>
</gene>
<keyword evidence="2" id="KW-1185">Reference proteome</keyword>
<organism evidence="1 2">
    <name type="scientific">Aequoribacter fuscus</name>
    <dbReference type="NCBI Taxonomy" id="2518989"/>
    <lineage>
        <taxon>Bacteria</taxon>
        <taxon>Pseudomonadati</taxon>
        <taxon>Pseudomonadota</taxon>
        <taxon>Gammaproteobacteria</taxon>
        <taxon>Cellvibrionales</taxon>
        <taxon>Halieaceae</taxon>
        <taxon>Aequoribacter</taxon>
    </lineage>
</organism>
<dbReference type="InterPro" id="IPR038573">
    <property type="entry name" value="BrnT_sf"/>
</dbReference>
<accession>F3L678</accession>
<dbReference type="STRING" id="2518989.IMCC3088_861"/>
<dbReference type="Pfam" id="PF04365">
    <property type="entry name" value="BrnT_toxin"/>
    <property type="match status" value="1"/>
</dbReference>
<protein>
    <submittedName>
        <fullName evidence="1">Uncharacterized protein</fullName>
    </submittedName>
</protein>
<dbReference type="eggNOG" id="COG2929">
    <property type="taxonomic scope" value="Bacteria"/>
</dbReference>
<evidence type="ECO:0000313" key="2">
    <source>
        <dbReference type="Proteomes" id="UP000005615"/>
    </source>
</evidence>
<dbReference type="Gene3D" id="3.10.450.530">
    <property type="entry name" value="Ribonuclease toxin, BrnT, of type II toxin-antitoxin system"/>
    <property type="match status" value="1"/>
</dbReference>
<reference evidence="1 2" key="1">
    <citation type="journal article" date="2011" name="J. Bacteriol.">
        <title>Genome sequence of strain IMCC3088, a proteorhodopsin-containing marine bacterium belonging to the OM60/NOR5 clade.</title>
        <authorList>
            <person name="Jang Y."/>
            <person name="Oh H.M."/>
            <person name="Kang I."/>
            <person name="Lee K."/>
            <person name="Yang S.J."/>
            <person name="Cho J.C."/>
        </authorList>
    </citation>
    <scope>NUCLEOTIDE SEQUENCE [LARGE SCALE GENOMIC DNA]</scope>
    <source>
        <strain evidence="1 2">IMCC3088</strain>
    </source>
</reference>
<sequence length="93" mass="11203">MEFQWDKRKSDKCFIERGFDFAYAAYVFADSDRIVQKDERFNYGEERYEVIGCIEGRLFVVVFTPRGQSIRLISARKANQKEVKRYEERKNDD</sequence>
<dbReference type="AlphaFoldDB" id="F3L678"/>
<evidence type="ECO:0000313" key="1">
    <source>
        <dbReference type="EMBL" id="EGG28168.1"/>
    </source>
</evidence>
<dbReference type="OrthoDB" id="9802417at2"/>
<comment type="caution">
    <text evidence="1">The sequence shown here is derived from an EMBL/GenBank/DDBJ whole genome shotgun (WGS) entry which is preliminary data.</text>
</comment>
<name>F3L678_9GAMM</name>
<proteinExistence type="predicted"/>